<dbReference type="OrthoDB" id="9132139at2"/>
<dbReference type="SUPFAM" id="SSF56784">
    <property type="entry name" value="HAD-like"/>
    <property type="match status" value="1"/>
</dbReference>
<dbReference type="PANTHER" id="PTHR43415">
    <property type="entry name" value="SPERMIDINE N(1)-ACETYLTRANSFERASE"/>
    <property type="match status" value="1"/>
</dbReference>
<accession>A0A240ELE5</accession>
<dbReference type="Pfam" id="PF13302">
    <property type="entry name" value="Acetyltransf_3"/>
    <property type="match status" value="1"/>
</dbReference>
<evidence type="ECO:0000259" key="1">
    <source>
        <dbReference type="PROSITE" id="PS51186"/>
    </source>
</evidence>
<dbReference type="InterPro" id="IPR000182">
    <property type="entry name" value="GNAT_dom"/>
</dbReference>
<dbReference type="InterPro" id="IPR023214">
    <property type="entry name" value="HAD_sf"/>
</dbReference>
<dbReference type="PANTHER" id="PTHR43415:SF4">
    <property type="entry name" value="N-ACETYLTRANSFERASE DOMAIN-CONTAINING PROTEIN"/>
    <property type="match status" value="1"/>
</dbReference>
<organism evidence="2 3">
    <name type="scientific">Vibrio thalassae</name>
    <dbReference type="NCBI Taxonomy" id="1243014"/>
    <lineage>
        <taxon>Bacteria</taxon>
        <taxon>Pseudomonadati</taxon>
        <taxon>Pseudomonadota</taxon>
        <taxon>Gammaproteobacteria</taxon>
        <taxon>Vibrionales</taxon>
        <taxon>Vibrionaceae</taxon>
        <taxon>Vibrio</taxon>
    </lineage>
</organism>
<sequence>MNSIKLRYQDITLRRAVTKDLEPLFKRMTGDEEWTKYNAPYFGYVRPTRSEFEQQRFQKLLTGETHLVIDYLGQAVGSISYYWVDKNTRWLEAGIAIYDSSLWGKDIGLKALIAWVEHLFATLEVERVGVTTWSGNAAMMRCAEKLGMMQEARIRKVRYYAGEYFDSIKYGVLREEWQVLYQRWLSKDRVYLFDWGDTLMVDDPSQVGKMCDWPNVEVVGGALALLSALSKQYPIYVATNAQDSNEIEIKRAFERGGLAQYITGYFCFNNLGVAKSSPEFYRRIATKLGIPANKLTMTGDQRDKDILPAKSVGLATNWLNSCGVSSKQHDDGFATLLEILDREMKVE</sequence>
<evidence type="ECO:0000313" key="2">
    <source>
        <dbReference type="EMBL" id="SNX49331.1"/>
    </source>
</evidence>
<evidence type="ECO:0000313" key="3">
    <source>
        <dbReference type="Proteomes" id="UP000219336"/>
    </source>
</evidence>
<dbReference type="GO" id="GO:0016747">
    <property type="term" value="F:acyltransferase activity, transferring groups other than amino-acyl groups"/>
    <property type="evidence" value="ECO:0007669"/>
    <property type="project" value="InterPro"/>
</dbReference>
<dbReference type="EMBL" id="OANU01000054">
    <property type="protein sequence ID" value="SNX49331.1"/>
    <property type="molecule type" value="Genomic_DNA"/>
</dbReference>
<dbReference type="PROSITE" id="PS51186">
    <property type="entry name" value="GNAT"/>
    <property type="match status" value="1"/>
</dbReference>
<dbReference type="SUPFAM" id="SSF55729">
    <property type="entry name" value="Acyl-CoA N-acyltransferases (Nat)"/>
    <property type="match status" value="1"/>
</dbReference>
<dbReference type="InterPro" id="IPR036412">
    <property type="entry name" value="HAD-like_sf"/>
</dbReference>
<protein>
    <submittedName>
        <fullName evidence="2">DUMP phosphatase</fullName>
    </submittedName>
</protein>
<dbReference type="AlphaFoldDB" id="A0A240ELE5"/>
<dbReference type="InterPro" id="IPR016181">
    <property type="entry name" value="Acyl_CoA_acyltransferase"/>
</dbReference>
<keyword evidence="3" id="KW-1185">Reference proteome</keyword>
<dbReference type="Pfam" id="PF00702">
    <property type="entry name" value="Hydrolase"/>
    <property type="match status" value="1"/>
</dbReference>
<gene>
    <name evidence="2" type="ORF">VTH8203_02978</name>
</gene>
<dbReference type="RefSeq" id="WP_096994408.1">
    <property type="nucleotide sequence ID" value="NZ_JBHSII010000001.1"/>
</dbReference>
<proteinExistence type="predicted"/>
<dbReference type="Proteomes" id="UP000219336">
    <property type="component" value="Unassembled WGS sequence"/>
</dbReference>
<dbReference type="Gene3D" id="3.40.50.1000">
    <property type="entry name" value="HAD superfamily/HAD-like"/>
    <property type="match status" value="1"/>
</dbReference>
<name>A0A240ELE5_9VIBR</name>
<feature type="domain" description="N-acetyltransferase" evidence="1">
    <location>
        <begin position="11"/>
        <end position="166"/>
    </location>
</feature>
<reference evidence="3" key="1">
    <citation type="submission" date="2016-06" db="EMBL/GenBank/DDBJ databases">
        <authorList>
            <person name="Rodrigo-Torres L."/>
            <person name="Arahal R.D."/>
            <person name="Lucena T."/>
        </authorList>
    </citation>
    <scope>NUCLEOTIDE SEQUENCE [LARGE SCALE GENOMIC DNA]</scope>
    <source>
        <strain evidence="3">CECT8203</strain>
    </source>
</reference>
<dbReference type="Gene3D" id="3.40.630.30">
    <property type="match status" value="1"/>
</dbReference>